<name>A0A382AAS6_9ZZZZ</name>
<gene>
    <name evidence="1" type="ORF">METZ01_LOCUS150917</name>
</gene>
<dbReference type="Gene3D" id="3.30.530.20">
    <property type="match status" value="1"/>
</dbReference>
<dbReference type="SUPFAM" id="SSF55961">
    <property type="entry name" value="Bet v1-like"/>
    <property type="match status" value="1"/>
</dbReference>
<reference evidence="1" key="1">
    <citation type="submission" date="2018-05" db="EMBL/GenBank/DDBJ databases">
        <authorList>
            <person name="Lanie J.A."/>
            <person name="Ng W.-L."/>
            <person name="Kazmierczak K.M."/>
            <person name="Andrzejewski T.M."/>
            <person name="Davidsen T.M."/>
            <person name="Wayne K.J."/>
            <person name="Tettelin H."/>
            <person name="Glass J.I."/>
            <person name="Rusch D."/>
            <person name="Podicherti R."/>
            <person name="Tsui H.-C.T."/>
            <person name="Winkler M.E."/>
        </authorList>
    </citation>
    <scope>NUCLEOTIDE SEQUENCE</scope>
</reference>
<evidence type="ECO:0000313" key="1">
    <source>
        <dbReference type="EMBL" id="SVA98063.1"/>
    </source>
</evidence>
<evidence type="ECO:0008006" key="2">
    <source>
        <dbReference type="Google" id="ProtNLM"/>
    </source>
</evidence>
<organism evidence="1">
    <name type="scientific">marine metagenome</name>
    <dbReference type="NCBI Taxonomy" id="408172"/>
    <lineage>
        <taxon>unclassified sequences</taxon>
        <taxon>metagenomes</taxon>
        <taxon>ecological metagenomes</taxon>
    </lineage>
</organism>
<accession>A0A382AAS6</accession>
<dbReference type="AlphaFoldDB" id="A0A382AAS6"/>
<dbReference type="InterPro" id="IPR023393">
    <property type="entry name" value="START-like_dom_sf"/>
</dbReference>
<dbReference type="EMBL" id="UINC01024440">
    <property type="protein sequence ID" value="SVA98063.1"/>
    <property type="molecule type" value="Genomic_DNA"/>
</dbReference>
<sequence>MSSIARVQRIIKVPKSYFWKRLLKFDDIGSFLPENIENVECSSNEIGSLRYITLSEITGYPGEVIERLDGISGDSFFVYSVVDKSCLPFRNYVSCVSVKEVSSSESEVCWYSHWKADGLAENKVQEMLEGFYELIFSNAEKQYQE</sequence>
<proteinExistence type="predicted"/>
<protein>
    <recommendedName>
        <fullName evidence="2">Coenzyme Q-binding protein COQ10 START domain-containing protein</fullName>
    </recommendedName>
</protein>